<name>L8HFM9_ACACF</name>
<feature type="region of interest" description="Disordered" evidence="1">
    <location>
        <begin position="1"/>
        <end position="50"/>
    </location>
</feature>
<dbReference type="KEGG" id="acan:ACA1_165240"/>
<protein>
    <submittedName>
        <fullName evidence="2">Uncharacterized protein</fullName>
    </submittedName>
</protein>
<gene>
    <name evidence="2" type="ORF">ACA1_165240</name>
</gene>
<evidence type="ECO:0000313" key="2">
    <source>
        <dbReference type="EMBL" id="ELR24334.1"/>
    </source>
</evidence>
<dbReference type="RefSeq" id="XP_004354031.1">
    <property type="nucleotide sequence ID" value="XM_004353979.1"/>
</dbReference>
<dbReference type="GeneID" id="14925356"/>
<dbReference type="VEuPathDB" id="AmoebaDB:ACA1_165240"/>
<evidence type="ECO:0000313" key="3">
    <source>
        <dbReference type="Proteomes" id="UP000011083"/>
    </source>
</evidence>
<feature type="compositionally biased region" description="Low complexity" evidence="1">
    <location>
        <begin position="27"/>
        <end position="50"/>
    </location>
</feature>
<proteinExistence type="predicted"/>
<dbReference type="Proteomes" id="UP000011083">
    <property type="component" value="Unassembled WGS sequence"/>
</dbReference>
<feature type="compositionally biased region" description="Basic and acidic residues" evidence="1">
    <location>
        <begin position="1"/>
        <end position="17"/>
    </location>
</feature>
<dbReference type="EMBL" id="KB007830">
    <property type="protein sequence ID" value="ELR24334.1"/>
    <property type="molecule type" value="Genomic_DNA"/>
</dbReference>
<organism evidence="2 3">
    <name type="scientific">Acanthamoeba castellanii (strain ATCC 30010 / Neff)</name>
    <dbReference type="NCBI Taxonomy" id="1257118"/>
    <lineage>
        <taxon>Eukaryota</taxon>
        <taxon>Amoebozoa</taxon>
        <taxon>Discosea</taxon>
        <taxon>Longamoebia</taxon>
        <taxon>Centramoebida</taxon>
        <taxon>Acanthamoebidae</taxon>
        <taxon>Acanthamoeba</taxon>
    </lineage>
</organism>
<keyword evidence="3" id="KW-1185">Reference proteome</keyword>
<reference evidence="2 3" key="1">
    <citation type="journal article" date="2013" name="Genome Biol.">
        <title>Genome of Acanthamoeba castellanii highlights extensive lateral gene transfer and early evolution of tyrosine kinase signaling.</title>
        <authorList>
            <person name="Clarke M."/>
            <person name="Lohan A.J."/>
            <person name="Liu B."/>
            <person name="Lagkouvardos I."/>
            <person name="Roy S."/>
            <person name="Zafar N."/>
            <person name="Bertelli C."/>
            <person name="Schilde C."/>
            <person name="Kianianmomeni A."/>
            <person name="Burglin T.R."/>
            <person name="Frech C."/>
            <person name="Turcotte B."/>
            <person name="Kopec K.O."/>
            <person name="Synnott J.M."/>
            <person name="Choo C."/>
            <person name="Paponov I."/>
            <person name="Finkler A."/>
            <person name="Soon Heng Tan C."/>
            <person name="Hutchins A.P."/>
            <person name="Weinmeier T."/>
            <person name="Rattei T."/>
            <person name="Chu J.S."/>
            <person name="Gimenez G."/>
            <person name="Irimia M."/>
            <person name="Rigden D.J."/>
            <person name="Fitzpatrick D.A."/>
            <person name="Lorenzo-Morales J."/>
            <person name="Bateman A."/>
            <person name="Chiu C.H."/>
            <person name="Tang P."/>
            <person name="Hegemann P."/>
            <person name="Fromm H."/>
            <person name="Raoult D."/>
            <person name="Greub G."/>
            <person name="Miranda-Saavedra D."/>
            <person name="Chen N."/>
            <person name="Nash P."/>
            <person name="Ginger M.L."/>
            <person name="Horn M."/>
            <person name="Schaap P."/>
            <person name="Caler L."/>
            <person name="Loftus B."/>
        </authorList>
    </citation>
    <scope>NUCLEOTIDE SEQUENCE [LARGE SCALE GENOMIC DNA]</scope>
    <source>
        <strain evidence="2 3">Neff</strain>
    </source>
</reference>
<sequence length="224" mass="24820">MDRRAEGWAERVVEGEKTAAPGRRSVTLPGSGEEESTGPSSGTSSSSSLSVRPTRRLLRVMVVDYPTGIALFHHTWAWKGDPNVAGIAKVIVAFYKLSQSLGGRGDTNYVLFDPPPEGRRRSQQDLYSIKSKRASGGAGLRPMIASPRPRKPRIRCVFSKVDHVVVGLFHEIGDKLELPRQCGDAILREFVAQYGDKLASMRHIFEDMIDEKKARPTARHSKRP</sequence>
<accession>L8HFM9</accession>
<evidence type="ECO:0000256" key="1">
    <source>
        <dbReference type="SAM" id="MobiDB-lite"/>
    </source>
</evidence>
<dbReference type="AlphaFoldDB" id="L8HFM9"/>